<sequence>MDPSAVVPGEAPHGSAQWKVVELKMTRPFQTAGSPRNLVQKPSQDDPRGRPLPYTEGAVNIARPARRKGRALKQSYVRPEKKKEKEKLECYEDDDDENLPFTNYLKAMEIPANFRMPLMEKYNGRRDPSDHINTYKTKLQGQSPIVKCRNFHTTFAFDTKRCSTTSWQKEGETVKSYFKRFNNVIDKIETVTDEKALDALVTGLHMCTLFWRDVQNSQPKTYSQLVDLVQHEIRSEETIKNREKAERKRGDRYRREGRRSP</sequence>
<feature type="region of interest" description="Disordered" evidence="1">
    <location>
        <begin position="27"/>
        <end position="79"/>
    </location>
</feature>
<feature type="region of interest" description="Disordered" evidence="1">
    <location>
        <begin position="240"/>
        <end position="261"/>
    </location>
</feature>
<reference evidence="3" key="1">
    <citation type="submission" date="2024-07" db="EMBL/GenBank/DDBJ databases">
        <title>Two chromosome-level genome assemblies of Korean endemic species Abeliophyllum distichum and Forsythia ovata (Oleaceae).</title>
        <authorList>
            <person name="Jang H."/>
        </authorList>
    </citation>
    <scope>NUCLEOTIDE SEQUENCE [LARGE SCALE GENOMIC DNA]</scope>
</reference>
<evidence type="ECO:0000313" key="2">
    <source>
        <dbReference type="EMBL" id="KAL2484846.1"/>
    </source>
</evidence>
<evidence type="ECO:0008006" key="4">
    <source>
        <dbReference type="Google" id="ProtNLM"/>
    </source>
</evidence>
<protein>
    <recommendedName>
        <fullName evidence="4">Retrotransposon gag domain-containing protein</fullName>
    </recommendedName>
</protein>
<gene>
    <name evidence="2" type="ORF">Adt_29602</name>
</gene>
<name>A0ABD1R9R5_9LAMI</name>
<dbReference type="AlphaFoldDB" id="A0ABD1R9R5"/>
<proteinExistence type="predicted"/>
<dbReference type="Proteomes" id="UP001604336">
    <property type="component" value="Unassembled WGS sequence"/>
</dbReference>
<feature type="compositionally biased region" description="Basic and acidic residues" evidence="1">
    <location>
        <begin position="240"/>
        <end position="249"/>
    </location>
</feature>
<comment type="caution">
    <text evidence="2">The sequence shown here is derived from an EMBL/GenBank/DDBJ whole genome shotgun (WGS) entry which is preliminary data.</text>
</comment>
<accession>A0ABD1R9R5</accession>
<organism evidence="2 3">
    <name type="scientific">Abeliophyllum distichum</name>
    <dbReference type="NCBI Taxonomy" id="126358"/>
    <lineage>
        <taxon>Eukaryota</taxon>
        <taxon>Viridiplantae</taxon>
        <taxon>Streptophyta</taxon>
        <taxon>Embryophyta</taxon>
        <taxon>Tracheophyta</taxon>
        <taxon>Spermatophyta</taxon>
        <taxon>Magnoliopsida</taxon>
        <taxon>eudicotyledons</taxon>
        <taxon>Gunneridae</taxon>
        <taxon>Pentapetalae</taxon>
        <taxon>asterids</taxon>
        <taxon>lamiids</taxon>
        <taxon>Lamiales</taxon>
        <taxon>Oleaceae</taxon>
        <taxon>Forsythieae</taxon>
        <taxon>Abeliophyllum</taxon>
    </lineage>
</organism>
<evidence type="ECO:0000313" key="3">
    <source>
        <dbReference type="Proteomes" id="UP001604336"/>
    </source>
</evidence>
<dbReference type="EMBL" id="JBFOLK010000009">
    <property type="protein sequence ID" value="KAL2484846.1"/>
    <property type="molecule type" value="Genomic_DNA"/>
</dbReference>
<feature type="compositionally biased region" description="Basic residues" evidence="1">
    <location>
        <begin position="250"/>
        <end position="261"/>
    </location>
</feature>
<keyword evidence="3" id="KW-1185">Reference proteome</keyword>
<evidence type="ECO:0000256" key="1">
    <source>
        <dbReference type="SAM" id="MobiDB-lite"/>
    </source>
</evidence>